<keyword evidence="3" id="KW-1003">Cell membrane</keyword>
<dbReference type="STRING" id="393762.SAMN05660472_00645"/>
<dbReference type="RefSeq" id="WP_090550186.1">
    <property type="nucleotide sequence ID" value="NZ_FNFP01000001.1"/>
</dbReference>
<protein>
    <submittedName>
        <fullName evidence="11">TRAP-type C4-dicarboxylate transport system, small permease component</fullName>
    </submittedName>
</protein>
<gene>
    <name evidence="11" type="ORF">SAMN05660472_00645</name>
</gene>
<dbReference type="PANTHER" id="PTHR35011:SF2">
    <property type="entry name" value="2,3-DIKETO-L-GULONATE TRAP TRANSPORTER SMALL PERMEASE PROTEIN YIAM"/>
    <property type="match status" value="1"/>
</dbReference>
<evidence type="ECO:0000256" key="5">
    <source>
        <dbReference type="ARBA" id="ARBA00022692"/>
    </source>
</evidence>
<feature type="transmembrane region" description="Helical" evidence="9">
    <location>
        <begin position="58"/>
        <end position="76"/>
    </location>
</feature>
<evidence type="ECO:0000256" key="6">
    <source>
        <dbReference type="ARBA" id="ARBA00022989"/>
    </source>
</evidence>
<feature type="transmembrane region" description="Helical" evidence="9">
    <location>
        <begin position="140"/>
        <end position="159"/>
    </location>
</feature>
<evidence type="ECO:0000256" key="1">
    <source>
        <dbReference type="ARBA" id="ARBA00004429"/>
    </source>
</evidence>
<feature type="transmembrane region" description="Helical" evidence="9">
    <location>
        <begin position="96"/>
        <end position="114"/>
    </location>
</feature>
<dbReference type="Pfam" id="PF04290">
    <property type="entry name" value="DctQ"/>
    <property type="match status" value="1"/>
</dbReference>
<keyword evidence="12" id="KW-1185">Reference proteome</keyword>
<evidence type="ECO:0000313" key="11">
    <source>
        <dbReference type="EMBL" id="SDK06157.1"/>
    </source>
</evidence>
<dbReference type="AlphaFoldDB" id="A0A1G8YTT4"/>
<evidence type="ECO:0000256" key="4">
    <source>
        <dbReference type="ARBA" id="ARBA00022519"/>
    </source>
</evidence>
<evidence type="ECO:0000313" key="12">
    <source>
        <dbReference type="Proteomes" id="UP000198718"/>
    </source>
</evidence>
<comment type="subcellular location">
    <subcellularLocation>
        <location evidence="1">Cell inner membrane</location>
        <topology evidence="1">Multi-pass membrane protein</topology>
    </subcellularLocation>
</comment>
<dbReference type="GO" id="GO:0015740">
    <property type="term" value="P:C4-dicarboxylate transport"/>
    <property type="evidence" value="ECO:0007669"/>
    <property type="project" value="TreeGrafter"/>
</dbReference>
<accession>A0A1G8YTT4</accession>
<evidence type="ECO:0000256" key="8">
    <source>
        <dbReference type="ARBA" id="ARBA00038436"/>
    </source>
</evidence>
<keyword evidence="6 9" id="KW-1133">Transmembrane helix</keyword>
<proteinExistence type="inferred from homology"/>
<evidence type="ECO:0000256" key="7">
    <source>
        <dbReference type="ARBA" id="ARBA00023136"/>
    </source>
</evidence>
<keyword evidence="7 9" id="KW-0472">Membrane</keyword>
<dbReference type="InterPro" id="IPR055348">
    <property type="entry name" value="DctQ"/>
</dbReference>
<reference evidence="11 12" key="1">
    <citation type="submission" date="2016-10" db="EMBL/GenBank/DDBJ databases">
        <authorList>
            <person name="de Groot N.N."/>
        </authorList>
    </citation>
    <scope>NUCLEOTIDE SEQUENCE [LARGE SCALE GENOMIC DNA]</scope>
    <source>
        <strain evidence="11 12">DSM 18346</strain>
    </source>
</reference>
<dbReference type="OrthoDB" id="49066at2"/>
<dbReference type="GO" id="GO:0022857">
    <property type="term" value="F:transmembrane transporter activity"/>
    <property type="evidence" value="ECO:0007669"/>
    <property type="project" value="TreeGrafter"/>
</dbReference>
<dbReference type="PANTHER" id="PTHR35011">
    <property type="entry name" value="2,3-DIKETO-L-GULONATE TRAP TRANSPORTER SMALL PERMEASE PROTEIN YIAM"/>
    <property type="match status" value="1"/>
</dbReference>
<dbReference type="Proteomes" id="UP000198718">
    <property type="component" value="Unassembled WGS sequence"/>
</dbReference>
<evidence type="ECO:0000259" key="10">
    <source>
        <dbReference type="Pfam" id="PF04290"/>
    </source>
</evidence>
<keyword evidence="5 9" id="KW-0812">Transmembrane</keyword>
<dbReference type="EMBL" id="FNFP01000001">
    <property type="protein sequence ID" value="SDK06157.1"/>
    <property type="molecule type" value="Genomic_DNA"/>
</dbReference>
<feature type="domain" description="Tripartite ATP-independent periplasmic transporters DctQ component" evidence="10">
    <location>
        <begin position="34"/>
        <end position="161"/>
    </location>
</feature>
<comment type="similarity">
    <text evidence="8">Belongs to the TRAP transporter small permease family.</text>
</comment>
<keyword evidence="4" id="KW-0997">Cell inner membrane</keyword>
<organism evidence="11 12">
    <name type="scientific">Natronincola ferrireducens</name>
    <dbReference type="NCBI Taxonomy" id="393762"/>
    <lineage>
        <taxon>Bacteria</taxon>
        <taxon>Bacillati</taxon>
        <taxon>Bacillota</taxon>
        <taxon>Clostridia</taxon>
        <taxon>Peptostreptococcales</taxon>
        <taxon>Natronincolaceae</taxon>
        <taxon>Natronincola</taxon>
    </lineage>
</organism>
<evidence type="ECO:0000256" key="9">
    <source>
        <dbReference type="SAM" id="Phobius"/>
    </source>
</evidence>
<feature type="transmembrane region" description="Helical" evidence="9">
    <location>
        <begin position="21"/>
        <end position="43"/>
    </location>
</feature>
<keyword evidence="2" id="KW-0813">Transport</keyword>
<evidence type="ECO:0000256" key="3">
    <source>
        <dbReference type="ARBA" id="ARBA00022475"/>
    </source>
</evidence>
<name>A0A1G8YTT4_9FIRM</name>
<sequence>MVEKLSYIPKGLGVVNKWISQIFKLAIVLNLIVMVGIVFYAVISRNFLNASIAWAEELSRILFIWLVFSGAVLGLFYKEHLGLTLLVDRLKPRQQLIFEIVSWILIIVVTRAMILGGDRIVTTIRNARTPALGLPTALKYWPVLIAGYAMVLISIENLFNSIIKLTKFFLNRNEKGE</sequence>
<dbReference type="InterPro" id="IPR007387">
    <property type="entry name" value="TRAP_DctQ"/>
</dbReference>
<dbReference type="GO" id="GO:0005886">
    <property type="term" value="C:plasma membrane"/>
    <property type="evidence" value="ECO:0007669"/>
    <property type="project" value="UniProtKB-SubCell"/>
</dbReference>
<evidence type="ECO:0000256" key="2">
    <source>
        <dbReference type="ARBA" id="ARBA00022448"/>
    </source>
</evidence>